<sequence length="230" mass="26107">MKRIKLIITSLILTLSTLSFAEVLEVYTWKAFSGEEERMLRAFSEAAEIHITEGNVSVAIERLDMGSTGEYQYVMRWDNLADWGEYKDNISGSEKWTRFWTKWSRNPAGELTATIAGSNLDQTRLRSDYDKPYVFADNVWEPSPGRTQEMLQRFMIAKPILEATGARVEIYSEGLGGINRYHYVLLYDSWSDLAASYTKIASSQDWLEFQAGNDPEGSTLVGTLAGQKLN</sequence>
<accession>A0A381SDP5</accession>
<name>A0A381SDP5_9ZZZZ</name>
<gene>
    <name evidence="1" type="ORF">METZ01_LOCUS53261</name>
</gene>
<evidence type="ECO:0008006" key="2">
    <source>
        <dbReference type="Google" id="ProtNLM"/>
    </source>
</evidence>
<evidence type="ECO:0000313" key="1">
    <source>
        <dbReference type="EMBL" id="SVA00407.1"/>
    </source>
</evidence>
<proteinExistence type="predicted"/>
<organism evidence="1">
    <name type="scientific">marine metagenome</name>
    <dbReference type="NCBI Taxonomy" id="408172"/>
    <lineage>
        <taxon>unclassified sequences</taxon>
        <taxon>metagenomes</taxon>
        <taxon>ecological metagenomes</taxon>
    </lineage>
</organism>
<dbReference type="Gene3D" id="3.30.70.100">
    <property type="match status" value="1"/>
</dbReference>
<dbReference type="AlphaFoldDB" id="A0A381SDP5"/>
<dbReference type="EMBL" id="UINC01002798">
    <property type="protein sequence ID" value="SVA00407.1"/>
    <property type="molecule type" value="Genomic_DNA"/>
</dbReference>
<reference evidence="1" key="1">
    <citation type="submission" date="2018-05" db="EMBL/GenBank/DDBJ databases">
        <authorList>
            <person name="Lanie J.A."/>
            <person name="Ng W.-L."/>
            <person name="Kazmierczak K.M."/>
            <person name="Andrzejewski T.M."/>
            <person name="Davidsen T.M."/>
            <person name="Wayne K.J."/>
            <person name="Tettelin H."/>
            <person name="Glass J.I."/>
            <person name="Rusch D."/>
            <person name="Podicherti R."/>
            <person name="Tsui H.-C.T."/>
            <person name="Winkler M.E."/>
        </authorList>
    </citation>
    <scope>NUCLEOTIDE SEQUENCE</scope>
</reference>
<protein>
    <recommendedName>
        <fullName evidence="2">NIPSNAP domain-containing protein</fullName>
    </recommendedName>
</protein>